<dbReference type="InterPro" id="IPR002110">
    <property type="entry name" value="Ankyrin_rpt"/>
</dbReference>
<feature type="repeat" description="ANK" evidence="3">
    <location>
        <begin position="491"/>
        <end position="523"/>
    </location>
</feature>
<dbReference type="Pfam" id="PF12796">
    <property type="entry name" value="Ank_2"/>
    <property type="match status" value="4"/>
</dbReference>
<dbReference type="SUPFAM" id="SSF48403">
    <property type="entry name" value="Ankyrin repeat"/>
    <property type="match status" value="2"/>
</dbReference>
<dbReference type="SUPFAM" id="SSF47986">
    <property type="entry name" value="DEATH domain"/>
    <property type="match status" value="1"/>
</dbReference>
<name>A0A914BL65_PATMI</name>
<dbReference type="AlphaFoldDB" id="A0A914BL65"/>
<dbReference type="InterPro" id="IPR011029">
    <property type="entry name" value="DEATH-like_dom_sf"/>
</dbReference>
<dbReference type="PROSITE" id="PS50297">
    <property type="entry name" value="ANK_REP_REGION"/>
    <property type="match status" value="5"/>
</dbReference>
<dbReference type="PROSITE" id="PS50017">
    <property type="entry name" value="DEATH_DOMAIN"/>
    <property type="match status" value="1"/>
</dbReference>
<dbReference type="RefSeq" id="XP_038076844.1">
    <property type="nucleotide sequence ID" value="XM_038220916.1"/>
</dbReference>
<feature type="repeat" description="ANK" evidence="3">
    <location>
        <begin position="557"/>
        <end position="589"/>
    </location>
</feature>
<evidence type="ECO:0000313" key="6">
    <source>
        <dbReference type="EnsemblMetazoa" id="XP_038076844.1"/>
    </source>
</evidence>
<evidence type="ECO:0000256" key="1">
    <source>
        <dbReference type="ARBA" id="ARBA00022737"/>
    </source>
</evidence>
<dbReference type="OMA" id="RFYKWEQ"/>
<evidence type="ECO:0000256" key="4">
    <source>
        <dbReference type="SAM" id="MobiDB-lite"/>
    </source>
</evidence>
<feature type="compositionally biased region" description="Polar residues" evidence="4">
    <location>
        <begin position="44"/>
        <end position="58"/>
    </location>
</feature>
<feature type="repeat" description="ANK" evidence="3">
    <location>
        <begin position="422"/>
        <end position="454"/>
    </location>
</feature>
<evidence type="ECO:0000256" key="3">
    <source>
        <dbReference type="PROSITE-ProRule" id="PRU00023"/>
    </source>
</evidence>
<dbReference type="PROSITE" id="PS50088">
    <property type="entry name" value="ANK_REPEAT"/>
    <property type="match status" value="8"/>
</dbReference>
<dbReference type="GO" id="GO:0007165">
    <property type="term" value="P:signal transduction"/>
    <property type="evidence" value="ECO:0007669"/>
    <property type="project" value="InterPro"/>
</dbReference>
<reference evidence="6" key="1">
    <citation type="submission" date="2022-11" db="UniProtKB">
        <authorList>
            <consortium name="EnsemblMetazoa"/>
        </authorList>
    </citation>
    <scope>IDENTIFICATION</scope>
</reference>
<feature type="repeat" description="ANK" evidence="3">
    <location>
        <begin position="524"/>
        <end position="556"/>
    </location>
</feature>
<evidence type="ECO:0000259" key="5">
    <source>
        <dbReference type="PROSITE" id="PS50017"/>
    </source>
</evidence>
<keyword evidence="2 3" id="KW-0040">ANK repeat</keyword>
<keyword evidence="1" id="KW-0677">Repeat</keyword>
<feature type="repeat" description="ANK" evidence="3">
    <location>
        <begin position="195"/>
        <end position="227"/>
    </location>
</feature>
<dbReference type="Proteomes" id="UP000887568">
    <property type="component" value="Unplaced"/>
</dbReference>
<feature type="repeat" description="ANK" evidence="3">
    <location>
        <begin position="389"/>
        <end position="411"/>
    </location>
</feature>
<sequence>MSSYYSGYSGNSLRPIDEEIGQQASIDKKPTPLPTRGVKFVNPHDNNNRIQPSETGSHWTAPRRNAGESDELTASGSVLSGYGSVTEGAQRTDISGNDRRSSAAQGADFADNASRRMSTASRVKARLRHRQIRVRNKSSGNVSVASHLTAIPGQSYEHRLLPTEKNFHEMARTGNLEEVERMIKDRINVNCMDEKDRSALHLAAGQGHVEVIRTLLDNDAKADAPDKFGMNALLWSAWFGQQPAMDALCNGGALVKCENKQGLTIVHCAASRGHVNVLKYIVDNLLEEDSMDSDDEESGLLPGLGAMQGKDKNRTAAWISNAAVNSHSPKATPVVPRNSMMNNIRRKSVAPFSYLHSHMPMGVKKVAKVPKPQFRGEDSLMEKKSWFQGSKTPIHLAAENGRVEATKFLIQVKCNKLARTADGSTALHLAAKRGHIEMVHLLLENNLDIDIRNEEGMTPLLFAADEGHANVVELLLRQKADCNVKANEKRKEMAAVHFAAQNNHSSVIKVLCNFGVDLDAKCQGGNTAIHLASIADRIEVLQTLISKGANVNAFNDKKRQALHEATENNLTDVVETLLIAGAWVNQVDKNGKTALMMAARAENVTITDMIIKASRYFTKRKNEKRPYIKGKEHIQFRKESTEEQRQMKPIMWKLAMKQLSQDDSTRLVFYWGFSADQVKAVQTQYTGPKSWKEHTYRMLLIWLHGAEDNPLKGLYEGLVAIERKALAEIIRKKANQKLEGKDGCSIS</sequence>
<dbReference type="Pfam" id="PF00531">
    <property type="entry name" value="Death"/>
    <property type="match status" value="1"/>
</dbReference>
<dbReference type="InterPro" id="IPR000488">
    <property type="entry name" value="Death_dom"/>
</dbReference>
<dbReference type="PRINTS" id="PR01415">
    <property type="entry name" value="ANKYRIN"/>
</dbReference>
<accession>A0A914BL65</accession>
<dbReference type="OrthoDB" id="448455at2759"/>
<dbReference type="Gene3D" id="1.25.40.20">
    <property type="entry name" value="Ankyrin repeat-containing domain"/>
    <property type="match status" value="3"/>
</dbReference>
<dbReference type="InterPro" id="IPR036770">
    <property type="entry name" value="Ankyrin_rpt-contain_sf"/>
</dbReference>
<dbReference type="PANTHER" id="PTHR24173">
    <property type="entry name" value="ANKYRIN REPEAT CONTAINING"/>
    <property type="match status" value="1"/>
</dbReference>
<organism evidence="6 7">
    <name type="scientific">Patiria miniata</name>
    <name type="common">Bat star</name>
    <name type="synonym">Asterina miniata</name>
    <dbReference type="NCBI Taxonomy" id="46514"/>
    <lineage>
        <taxon>Eukaryota</taxon>
        <taxon>Metazoa</taxon>
        <taxon>Echinodermata</taxon>
        <taxon>Eleutherozoa</taxon>
        <taxon>Asterozoa</taxon>
        <taxon>Asteroidea</taxon>
        <taxon>Valvatacea</taxon>
        <taxon>Valvatida</taxon>
        <taxon>Asterinidae</taxon>
        <taxon>Patiria</taxon>
    </lineage>
</organism>
<keyword evidence="7" id="KW-1185">Reference proteome</keyword>
<dbReference type="GeneID" id="119744784"/>
<dbReference type="PANTHER" id="PTHR24173:SF74">
    <property type="entry name" value="ANKYRIN REPEAT DOMAIN-CONTAINING PROTEIN 16"/>
    <property type="match status" value="1"/>
</dbReference>
<protein>
    <recommendedName>
        <fullName evidence="5">Death domain-containing protein</fullName>
    </recommendedName>
</protein>
<feature type="repeat" description="ANK" evidence="3">
    <location>
        <begin position="261"/>
        <end position="293"/>
    </location>
</feature>
<dbReference type="SMART" id="SM00248">
    <property type="entry name" value="ANK"/>
    <property type="match status" value="10"/>
</dbReference>
<proteinExistence type="predicted"/>
<dbReference type="Gene3D" id="1.10.533.10">
    <property type="entry name" value="Death Domain, Fas"/>
    <property type="match status" value="1"/>
</dbReference>
<feature type="region of interest" description="Disordered" evidence="4">
    <location>
        <begin position="24"/>
        <end position="122"/>
    </location>
</feature>
<evidence type="ECO:0000313" key="7">
    <source>
        <dbReference type="Proteomes" id="UP000887568"/>
    </source>
</evidence>
<dbReference type="EnsemblMetazoa" id="XM_038220916.1">
    <property type="protein sequence ID" value="XP_038076844.1"/>
    <property type="gene ID" value="LOC119744784"/>
</dbReference>
<feature type="domain" description="Death" evidence="5">
    <location>
        <begin position="672"/>
        <end position="734"/>
    </location>
</feature>
<evidence type="ECO:0000256" key="2">
    <source>
        <dbReference type="ARBA" id="ARBA00023043"/>
    </source>
</evidence>
<feature type="repeat" description="ANK" evidence="3">
    <location>
        <begin position="455"/>
        <end position="487"/>
    </location>
</feature>